<dbReference type="Pfam" id="PF00842">
    <property type="entry name" value="Ala_racemase_C"/>
    <property type="match status" value="1"/>
</dbReference>
<evidence type="ECO:0000256" key="2">
    <source>
        <dbReference type="ARBA" id="ARBA00022898"/>
    </source>
</evidence>
<evidence type="ECO:0000313" key="6">
    <source>
        <dbReference type="EMBL" id="MEP0946564.1"/>
    </source>
</evidence>
<dbReference type="HAMAP" id="MF_01201">
    <property type="entry name" value="Ala_racemase"/>
    <property type="match status" value="1"/>
</dbReference>
<dbReference type="CDD" id="cd00430">
    <property type="entry name" value="PLPDE_III_AR"/>
    <property type="match status" value="1"/>
</dbReference>
<comment type="similarity">
    <text evidence="4">Belongs to the alanine racemase family.</text>
</comment>
<feature type="binding site" evidence="4">
    <location>
        <position position="327"/>
    </location>
    <ligand>
        <name>substrate</name>
    </ligand>
</feature>
<keyword evidence="7" id="KW-1185">Reference proteome</keyword>
<dbReference type="InterPro" id="IPR009006">
    <property type="entry name" value="Ala_racemase/Decarboxylase_C"/>
</dbReference>
<evidence type="ECO:0000256" key="4">
    <source>
        <dbReference type="HAMAP-Rule" id="MF_01201"/>
    </source>
</evidence>
<dbReference type="Gene3D" id="2.40.37.10">
    <property type="entry name" value="Lyase, Ornithine Decarboxylase, Chain A, domain 1"/>
    <property type="match status" value="1"/>
</dbReference>
<dbReference type="Pfam" id="PF01168">
    <property type="entry name" value="Ala_racemase_N"/>
    <property type="match status" value="1"/>
</dbReference>
<dbReference type="Proteomes" id="UP001482513">
    <property type="component" value="Unassembled WGS sequence"/>
</dbReference>
<feature type="binding site" evidence="4">
    <location>
        <position position="150"/>
    </location>
    <ligand>
        <name>substrate</name>
    </ligand>
</feature>
<dbReference type="PRINTS" id="PR00992">
    <property type="entry name" value="ALARACEMASE"/>
</dbReference>
<dbReference type="InterPro" id="IPR029066">
    <property type="entry name" value="PLP-binding_barrel"/>
</dbReference>
<comment type="function">
    <text evidence="4">Catalyzes the interconversion of L-alanine and D-alanine. May also act on other amino acids.</text>
</comment>
<dbReference type="InterPro" id="IPR011079">
    <property type="entry name" value="Ala_racemase_C"/>
</dbReference>
<dbReference type="RefSeq" id="WP_190696298.1">
    <property type="nucleotide sequence ID" value="NZ_JAMPKX010000002.1"/>
</dbReference>
<comment type="pathway">
    <text evidence="4">Amino-acid biosynthesis; D-alanine biosynthesis; D-alanine from L-alanine: step 1/1.</text>
</comment>
<dbReference type="EMBL" id="JAMPKX010000002">
    <property type="protein sequence ID" value="MEP0946564.1"/>
    <property type="molecule type" value="Genomic_DNA"/>
</dbReference>
<dbReference type="SUPFAM" id="SSF51419">
    <property type="entry name" value="PLP-binding barrel"/>
    <property type="match status" value="1"/>
</dbReference>
<feature type="modified residue" description="N6-(pyridoxal phosphate)lysine" evidence="4">
    <location>
        <position position="49"/>
    </location>
</feature>
<dbReference type="GO" id="GO:0008784">
    <property type="term" value="F:alanine racemase activity"/>
    <property type="evidence" value="ECO:0007669"/>
    <property type="project" value="UniProtKB-EC"/>
</dbReference>
<evidence type="ECO:0000256" key="1">
    <source>
        <dbReference type="ARBA" id="ARBA00001933"/>
    </source>
</evidence>
<accession>A0ABV0K1L3</accession>
<dbReference type="PANTHER" id="PTHR30511">
    <property type="entry name" value="ALANINE RACEMASE"/>
    <property type="match status" value="1"/>
</dbReference>
<evidence type="ECO:0000313" key="7">
    <source>
        <dbReference type="Proteomes" id="UP001482513"/>
    </source>
</evidence>
<gene>
    <name evidence="6" type="primary">alr</name>
    <name evidence="6" type="ORF">NC992_06745</name>
</gene>
<proteinExistence type="inferred from homology"/>
<evidence type="ECO:0000259" key="5">
    <source>
        <dbReference type="SMART" id="SM01005"/>
    </source>
</evidence>
<dbReference type="InterPro" id="IPR001608">
    <property type="entry name" value="Ala_racemase_N"/>
</dbReference>
<name>A0ABV0K1L3_9CYAN</name>
<dbReference type="EC" id="5.1.1.1" evidence="4"/>
<reference evidence="6 7" key="1">
    <citation type="submission" date="2022-04" db="EMBL/GenBank/DDBJ databases">
        <title>Positive selection, recombination, and allopatry shape intraspecific diversity of widespread and dominant cyanobacteria.</title>
        <authorList>
            <person name="Wei J."/>
            <person name="Shu W."/>
            <person name="Hu C."/>
        </authorList>
    </citation>
    <scope>NUCLEOTIDE SEQUENCE [LARGE SCALE GENOMIC DNA]</scope>
    <source>
        <strain evidence="6 7">DQ-A4</strain>
    </source>
</reference>
<protein>
    <recommendedName>
        <fullName evidence="4">Alanine racemase</fullName>
        <ecNumber evidence="4">5.1.1.1</ecNumber>
    </recommendedName>
</protein>
<dbReference type="InterPro" id="IPR000821">
    <property type="entry name" value="Ala_racemase"/>
</dbReference>
<comment type="caution">
    <text evidence="6">The sequence shown here is derived from an EMBL/GenBank/DDBJ whole genome shotgun (WGS) entry which is preliminary data.</text>
</comment>
<dbReference type="Gene3D" id="3.20.20.10">
    <property type="entry name" value="Alanine racemase"/>
    <property type="match status" value="1"/>
</dbReference>
<dbReference type="PROSITE" id="PS00395">
    <property type="entry name" value="ALANINE_RACEMASE"/>
    <property type="match status" value="1"/>
</dbReference>
<feature type="active site" description="Proton acceptor; specific for D-alanine" evidence="4">
    <location>
        <position position="49"/>
    </location>
</feature>
<dbReference type="InterPro" id="IPR020622">
    <property type="entry name" value="Ala_racemase_pyridoxalP-BS"/>
</dbReference>
<keyword evidence="2 4" id="KW-0663">Pyridoxal phosphate</keyword>
<comment type="cofactor">
    <cofactor evidence="1 4">
        <name>pyridoxal 5'-phosphate</name>
        <dbReference type="ChEBI" id="CHEBI:597326"/>
    </cofactor>
</comment>
<dbReference type="PANTHER" id="PTHR30511:SF0">
    <property type="entry name" value="ALANINE RACEMASE, CATABOLIC-RELATED"/>
    <property type="match status" value="1"/>
</dbReference>
<organism evidence="6 7">
    <name type="scientific">Leptolyngbya subtilissima DQ-A4</name>
    <dbReference type="NCBI Taxonomy" id="2933933"/>
    <lineage>
        <taxon>Bacteria</taxon>
        <taxon>Bacillati</taxon>
        <taxon>Cyanobacteriota</taxon>
        <taxon>Cyanophyceae</taxon>
        <taxon>Leptolyngbyales</taxon>
        <taxon>Leptolyngbyaceae</taxon>
        <taxon>Leptolyngbya group</taxon>
        <taxon>Leptolyngbya</taxon>
    </lineage>
</organism>
<feature type="active site" description="Proton acceptor; specific for L-alanine" evidence="4">
    <location>
        <position position="279"/>
    </location>
</feature>
<feature type="domain" description="Alanine racemase C-terminal" evidence="5">
    <location>
        <begin position="258"/>
        <end position="386"/>
    </location>
</feature>
<sequence>MLNWDHTPSLEPMRCCRAWVEINLAALQHNVRQFRGLLPATTQLMAVVKADAYGHGAVTVAQTALQSGATWLGVATVPEGIELRAAGVQAPILVMGAVNSPEEMQAIAHWRLQPTLVNPKQALVFSDTLSGLAAARPVGVHLKIDTGMTRLGFPWAEAVDFARFVRQLPHLKIDSLYSHLATADSPDPTIMQQQQQRFKTALGHLQQQQLLPPRLHLANTAATLADPDLHYDLVRVGLGLYGLYPAPHLQSRLDLQPVMQVKARITHLKDVPAGTGISYGHQYVCDRPLRLAVVGIGYADGVPRVLSNRLQVMVKGRLAQQIGAITMDQLMLDVSHIPSLQEGDVVTLLGRDGPHIIGPDDWAAMANTISWEILCGFKHRLPRIAVEQPLAASTAVQS</sequence>
<dbReference type="SUPFAM" id="SSF50621">
    <property type="entry name" value="Alanine racemase C-terminal domain-like"/>
    <property type="match status" value="1"/>
</dbReference>
<evidence type="ECO:0000256" key="3">
    <source>
        <dbReference type="ARBA" id="ARBA00023235"/>
    </source>
</evidence>
<keyword evidence="3 4" id="KW-0413">Isomerase</keyword>
<dbReference type="SMART" id="SM01005">
    <property type="entry name" value="Ala_racemase_C"/>
    <property type="match status" value="1"/>
</dbReference>
<comment type="catalytic activity">
    <reaction evidence="4">
        <text>L-alanine = D-alanine</text>
        <dbReference type="Rhea" id="RHEA:20249"/>
        <dbReference type="ChEBI" id="CHEBI:57416"/>
        <dbReference type="ChEBI" id="CHEBI:57972"/>
        <dbReference type="EC" id="5.1.1.1"/>
    </reaction>
</comment>
<dbReference type="NCBIfam" id="TIGR00492">
    <property type="entry name" value="alr"/>
    <property type="match status" value="1"/>
</dbReference>